<feature type="compositionally biased region" description="Low complexity" evidence="1">
    <location>
        <begin position="578"/>
        <end position="593"/>
    </location>
</feature>
<name>A0AA38J6U3_9AGAR</name>
<feature type="region of interest" description="Disordered" evidence="1">
    <location>
        <begin position="356"/>
        <end position="408"/>
    </location>
</feature>
<proteinExistence type="predicted"/>
<feature type="region of interest" description="Disordered" evidence="1">
    <location>
        <begin position="563"/>
        <end position="627"/>
    </location>
</feature>
<feature type="compositionally biased region" description="Basic residues" evidence="1">
    <location>
        <begin position="594"/>
        <end position="610"/>
    </location>
</feature>
<feature type="compositionally biased region" description="Acidic residues" evidence="1">
    <location>
        <begin position="618"/>
        <end position="627"/>
    </location>
</feature>
<comment type="caution">
    <text evidence="3">The sequence shown here is derived from an EMBL/GenBank/DDBJ whole genome shotgun (WGS) entry which is preliminary data.</text>
</comment>
<feature type="transmembrane region" description="Helical" evidence="2">
    <location>
        <begin position="314"/>
        <end position="335"/>
    </location>
</feature>
<feature type="compositionally biased region" description="Polar residues" evidence="1">
    <location>
        <begin position="356"/>
        <end position="382"/>
    </location>
</feature>
<evidence type="ECO:0000313" key="3">
    <source>
        <dbReference type="EMBL" id="KAJ3712330.1"/>
    </source>
</evidence>
<reference evidence="3" key="1">
    <citation type="submission" date="2022-08" db="EMBL/GenBank/DDBJ databases">
        <authorList>
            <consortium name="DOE Joint Genome Institute"/>
            <person name="Min B."/>
            <person name="Sierra-Patev S."/>
            <person name="Naranjo-Ortiz M."/>
            <person name="Looney B."/>
            <person name="Konkel Z."/>
            <person name="Slot J.C."/>
            <person name="Sakamoto Y."/>
            <person name="Steenwyk J.L."/>
            <person name="Rokas A."/>
            <person name="Carro J."/>
            <person name="Camarero S."/>
            <person name="Ferreira P."/>
            <person name="Molpeceres G."/>
            <person name="Ruiz-duenas F.J."/>
            <person name="Serrano A."/>
            <person name="Henrissat B."/>
            <person name="Drula E."/>
            <person name="Hughes K.W."/>
            <person name="Mata J.L."/>
            <person name="Ishikawa N.K."/>
            <person name="Vargas-Isla R."/>
            <person name="Ushijima S."/>
            <person name="Smith C.A."/>
            <person name="Ahrendt S."/>
            <person name="Andreopoulos W."/>
            <person name="He G."/>
            <person name="LaButti K."/>
            <person name="Lipzen A."/>
            <person name="Ng V."/>
            <person name="Riley R."/>
            <person name="Sandor L."/>
            <person name="Barry K."/>
            <person name="Martinez A.T."/>
            <person name="Xiao Y."/>
            <person name="Gibbons J.G."/>
            <person name="Terashima K."/>
            <person name="Hibbett D.S."/>
            <person name="Grigoriev I.V."/>
        </authorList>
    </citation>
    <scope>NUCLEOTIDE SEQUENCE</scope>
    <source>
        <strain evidence="3">ET3784</strain>
    </source>
</reference>
<gene>
    <name evidence="3" type="ORF">DFJ43DRAFT_1166925</name>
</gene>
<protein>
    <recommendedName>
        <fullName evidence="5">Transmembrane protein</fullName>
    </recommendedName>
</protein>
<evidence type="ECO:0000313" key="4">
    <source>
        <dbReference type="Proteomes" id="UP001176059"/>
    </source>
</evidence>
<dbReference type="Proteomes" id="UP001176059">
    <property type="component" value="Unassembled WGS sequence"/>
</dbReference>
<feature type="compositionally biased region" description="Polar residues" evidence="1">
    <location>
        <begin position="695"/>
        <end position="705"/>
    </location>
</feature>
<dbReference type="Gene3D" id="2.60.120.260">
    <property type="entry name" value="Galactose-binding domain-like"/>
    <property type="match status" value="2"/>
</dbReference>
<evidence type="ECO:0000256" key="1">
    <source>
        <dbReference type="SAM" id="MobiDB-lite"/>
    </source>
</evidence>
<evidence type="ECO:0008006" key="5">
    <source>
        <dbReference type="Google" id="ProtNLM"/>
    </source>
</evidence>
<keyword evidence="2" id="KW-0812">Transmembrane</keyword>
<keyword evidence="2" id="KW-1133">Transmembrane helix</keyword>
<evidence type="ECO:0000256" key="2">
    <source>
        <dbReference type="SAM" id="Phobius"/>
    </source>
</evidence>
<feature type="region of interest" description="Disordered" evidence="1">
    <location>
        <begin position="695"/>
        <end position="743"/>
    </location>
</feature>
<reference evidence="3" key="2">
    <citation type="journal article" date="2023" name="Proc. Natl. Acad. Sci. U.S.A.">
        <title>A global phylogenomic analysis of the shiitake genus Lentinula.</title>
        <authorList>
            <person name="Sierra-Patev S."/>
            <person name="Min B."/>
            <person name="Naranjo-Ortiz M."/>
            <person name="Looney B."/>
            <person name="Konkel Z."/>
            <person name="Slot J.C."/>
            <person name="Sakamoto Y."/>
            <person name="Steenwyk J.L."/>
            <person name="Rokas A."/>
            <person name="Carro J."/>
            <person name="Camarero S."/>
            <person name="Ferreira P."/>
            <person name="Molpeceres G."/>
            <person name="Ruiz-Duenas F.J."/>
            <person name="Serrano A."/>
            <person name="Henrissat B."/>
            <person name="Drula E."/>
            <person name="Hughes K.W."/>
            <person name="Mata J.L."/>
            <person name="Ishikawa N.K."/>
            <person name="Vargas-Isla R."/>
            <person name="Ushijima S."/>
            <person name="Smith C.A."/>
            <person name="Donoghue J."/>
            <person name="Ahrendt S."/>
            <person name="Andreopoulos W."/>
            <person name="He G."/>
            <person name="LaButti K."/>
            <person name="Lipzen A."/>
            <person name="Ng V."/>
            <person name="Riley R."/>
            <person name="Sandor L."/>
            <person name="Barry K."/>
            <person name="Martinez A.T."/>
            <person name="Xiao Y."/>
            <person name="Gibbons J.G."/>
            <person name="Terashima K."/>
            <person name="Grigoriev I.V."/>
            <person name="Hibbett D."/>
        </authorList>
    </citation>
    <scope>NUCLEOTIDE SEQUENCE</scope>
    <source>
        <strain evidence="3">ET3784</strain>
    </source>
</reference>
<sequence>MFLLNTTIDDSSPLISYGPVGEWNSYGTVSEVNITGYYKSSYTSTWTQNAFATIQFNGSSISIYGGRRKTYGNFTVTLDGVNSTLSSFSPSVQDPPDLLFSTQMRQGWHTVKVSNDGTTGIDIDSITWASEMANDSPFTDDNGSSSSPPPSITYDNSMAEFSWTPEDAWYENPDSANERITSSIGASMNFTFEILTKIVGQAISLSGPIGPNYTSSYSVVLDDLSPRYFSATRTPGTAVLYHADQLGPGNHTVTIINHGAGNVTVNNTNIRRQATVSGPQNCFGIHQAQVWKGASEAALTQTTDQPGHNLSTGAIVGVSLGSIVLMALVVLILLLNRRNKTLWARLQKGYMVQSQFDPPSGAPTRSATPPMTSHWHSVSRNQVIAPYPPVEGDPSLSQKSAGLTHHRDQTGSSLYQPYAGFGQSKHVALESEGYSSSGERNLDRIGSHRHRPEPLSLPIPGIDILPTPQRSETMLTTLTVSTLVAEDGREPFTDDLDTAPNTKPFTKVGFLSPRSHTLALTTLKMASRWKPKPTVQRVAHNTTITTPNSYTAAPDLDFHQVLPMKTPQTPKSSSILLSGTRRSSRYSRSSGFSRQHRRQTRSSSRSKVHLLHPSPQSDFEDGPYDYDEAEDSADFYARDAQELVGRLRISTVSVQRLQSDAQTPIRGRREDDFDSDYTSVQFPSWLAGINNVSVPAMNSPTTIPANSDILDPDPRRKTSNDTLPPVYTSRAASVERPPPFLTP</sequence>
<keyword evidence="2" id="KW-0472">Membrane</keyword>
<dbReference type="EMBL" id="JANVFO010000110">
    <property type="protein sequence ID" value="KAJ3712330.1"/>
    <property type="molecule type" value="Genomic_DNA"/>
</dbReference>
<keyword evidence="4" id="KW-1185">Reference proteome</keyword>
<organism evidence="3 4">
    <name type="scientific">Lentinula guzmanii</name>
    <dbReference type="NCBI Taxonomy" id="2804957"/>
    <lineage>
        <taxon>Eukaryota</taxon>
        <taxon>Fungi</taxon>
        <taxon>Dikarya</taxon>
        <taxon>Basidiomycota</taxon>
        <taxon>Agaricomycotina</taxon>
        <taxon>Agaricomycetes</taxon>
        <taxon>Agaricomycetidae</taxon>
        <taxon>Agaricales</taxon>
        <taxon>Marasmiineae</taxon>
        <taxon>Omphalotaceae</taxon>
        <taxon>Lentinula</taxon>
    </lineage>
</organism>
<feature type="compositionally biased region" description="Polar residues" evidence="1">
    <location>
        <begin position="566"/>
        <end position="577"/>
    </location>
</feature>
<accession>A0AA38J6U3</accession>
<dbReference type="AlphaFoldDB" id="A0AA38J6U3"/>